<keyword evidence="3" id="KW-1185">Reference proteome</keyword>
<keyword evidence="1" id="KW-0479">Metal-binding</keyword>
<dbReference type="SUPFAM" id="SSF56762">
    <property type="entry name" value="HydB/Nqo4-like"/>
    <property type="match status" value="1"/>
</dbReference>
<comment type="caution">
    <text evidence="2">The sequence shown here is derived from an EMBL/GenBank/DDBJ whole genome shotgun (WGS) entry which is preliminary data.</text>
</comment>
<evidence type="ECO:0000256" key="1">
    <source>
        <dbReference type="PIRSR" id="PIRSR601501-1"/>
    </source>
</evidence>
<proteinExistence type="predicted"/>
<feature type="binding site" evidence="1">
    <location>
        <position position="578"/>
    </location>
    <ligand>
        <name>Mg(2+)</name>
        <dbReference type="ChEBI" id="CHEBI:18420"/>
    </ligand>
</feature>
<keyword evidence="1" id="KW-0533">Nickel</keyword>
<feature type="binding site" evidence="1">
    <location>
        <position position="575"/>
    </location>
    <ligand>
        <name>Fe cation</name>
        <dbReference type="ChEBI" id="CHEBI:24875"/>
    </ligand>
</feature>
<dbReference type="RefSeq" id="WP_150415296.1">
    <property type="nucleotide sequence ID" value="NZ_VYQF01000003.1"/>
</dbReference>
<gene>
    <name evidence="2" type="ORF">FW778_13535</name>
</gene>
<feature type="binding site" evidence="1">
    <location>
        <position position="572"/>
    </location>
    <ligand>
        <name>Ni(2+)</name>
        <dbReference type="ChEBI" id="CHEBI:49786"/>
    </ligand>
</feature>
<keyword evidence="1" id="KW-0460">Magnesium</keyword>
<protein>
    <submittedName>
        <fullName evidence="2">Nickel-dependent hydrogenase large subunit</fullName>
    </submittedName>
</protein>
<reference evidence="2 3" key="1">
    <citation type="submission" date="2019-09" db="EMBL/GenBank/DDBJ databases">
        <title>Draft genome sequence of Ginsengibacter sp. BR5-29.</title>
        <authorList>
            <person name="Im W.-T."/>
        </authorList>
    </citation>
    <scope>NUCLEOTIDE SEQUENCE [LARGE SCALE GENOMIC DNA]</scope>
    <source>
        <strain evidence="2 3">BR5-29</strain>
    </source>
</reference>
<comment type="cofactor">
    <cofactor evidence="1">
        <name>Ni(2+)</name>
        <dbReference type="ChEBI" id="CHEBI:49786"/>
    </cofactor>
</comment>
<dbReference type="AlphaFoldDB" id="A0A5J5IJM8"/>
<organism evidence="2 3">
    <name type="scientific">Ginsengibacter hankyongi</name>
    <dbReference type="NCBI Taxonomy" id="2607284"/>
    <lineage>
        <taxon>Bacteria</taxon>
        <taxon>Pseudomonadati</taxon>
        <taxon>Bacteroidota</taxon>
        <taxon>Chitinophagia</taxon>
        <taxon>Chitinophagales</taxon>
        <taxon>Chitinophagaceae</taxon>
        <taxon>Ginsengibacter</taxon>
    </lineage>
</organism>
<dbReference type="GO" id="GO:0016151">
    <property type="term" value="F:nickel cation binding"/>
    <property type="evidence" value="ECO:0007669"/>
    <property type="project" value="InterPro"/>
</dbReference>
<dbReference type="InterPro" id="IPR050867">
    <property type="entry name" value="NiFe/NiFeSe_hydrgnase_LSU"/>
</dbReference>
<feature type="binding site" evidence="1">
    <location>
        <position position="83"/>
    </location>
    <ligand>
        <name>Ni(2+)</name>
        <dbReference type="ChEBI" id="CHEBI:49786"/>
    </ligand>
</feature>
<accession>A0A5J5IJM8</accession>
<sequence>MPDVLTKPKATDNKSNIVVKEMSWDPITRIVGSLGIHCKIDFTNKQVQECYSTSMVFRGFDIFMRGTDPRDSHFITSRICGICGDNHMTCSVLNQNMAYNVKPPHLGDYVLNLGESADYMFDHAIYNDNLCSVDFCGQMVKETNPGVYEKAKHTEAPNASVHGYKTIADIMDSLNPFTGKGYMESLQMSRLTREMFCLMEGRHTHPSTLVPGGVSTTITHQTLTDYYVRLMKYIEYCKKIVPLHDDLYDFFYEALPGYERVGYRDTNLVCWGSFDDPEYCDYDYKNMTNWGRRRFITPGVAINGELVTTDLVEINLGIRILLGSSYYDDWQNERMFVRQDPLGNPVDRNHPWNKTTKPKPQKRDFAGKYTWVTSPRWFDKRSGKHVCCDTGGGPFARQWVTAKAGLVDIGYIKATGDSLEFNLPKTVGMPAVKQVWKVPKWSNAIERDRARAYHQTYSAMVGLYCLEKALDEVHAGRTKTWTPFKVPDESISCGFHEAARGVLSHHMVIEGGKVANYQMFPPTPWNASPRDVYGTPGPYEDSVQNTPIFEENGPDNFKGIDIMRAVRSFDPCLPCGVHMYLGGGKLVKSTHTPTALASYNNGK</sequence>
<feature type="binding site" evidence="1">
    <location>
        <position position="83"/>
    </location>
    <ligand>
        <name>Fe cation</name>
        <dbReference type="ChEBI" id="CHEBI:24875"/>
    </ligand>
</feature>
<feature type="binding site" evidence="1">
    <location>
        <position position="80"/>
    </location>
    <ligand>
        <name>Ni(2+)</name>
        <dbReference type="ChEBI" id="CHEBI:49786"/>
    </ligand>
</feature>
<evidence type="ECO:0000313" key="2">
    <source>
        <dbReference type="EMBL" id="KAA9038575.1"/>
    </source>
</evidence>
<dbReference type="InterPro" id="IPR029014">
    <property type="entry name" value="NiFe-Hase_large"/>
</dbReference>
<feature type="binding site" evidence="1">
    <location>
        <position position="519"/>
    </location>
    <ligand>
        <name>Mg(2+)</name>
        <dbReference type="ChEBI" id="CHEBI:18420"/>
    </ligand>
</feature>
<dbReference type="PANTHER" id="PTHR42958:SF2">
    <property type="entry name" value="UPTAKE HYDROGENASE LARGE SUBUNIT"/>
    <property type="match status" value="1"/>
</dbReference>
<dbReference type="Proteomes" id="UP000326903">
    <property type="component" value="Unassembled WGS sequence"/>
</dbReference>
<dbReference type="Pfam" id="PF00374">
    <property type="entry name" value="NiFeSe_Hases"/>
    <property type="match status" value="2"/>
</dbReference>
<dbReference type="InterPro" id="IPR001501">
    <property type="entry name" value="Ni-dep_hyd_lsu"/>
</dbReference>
<evidence type="ECO:0000313" key="3">
    <source>
        <dbReference type="Proteomes" id="UP000326903"/>
    </source>
</evidence>
<dbReference type="EMBL" id="VYQF01000003">
    <property type="protein sequence ID" value="KAA9038575.1"/>
    <property type="molecule type" value="Genomic_DNA"/>
</dbReference>
<dbReference type="Gene3D" id="1.10.645.10">
    <property type="entry name" value="Cytochrome-c3 Hydrogenase, chain B"/>
    <property type="match status" value="1"/>
</dbReference>
<keyword evidence="1" id="KW-0408">Iron</keyword>
<name>A0A5J5IJM8_9BACT</name>
<comment type="cofactor">
    <cofactor evidence="1">
        <name>Fe cation</name>
        <dbReference type="ChEBI" id="CHEBI:24875"/>
    </cofactor>
</comment>
<dbReference type="PANTHER" id="PTHR42958">
    <property type="entry name" value="HYDROGENASE-2 LARGE CHAIN"/>
    <property type="match status" value="1"/>
</dbReference>